<feature type="binding site" evidence="4">
    <location>
        <position position="35"/>
    </location>
    <ligand>
        <name>Mg(2+)</name>
        <dbReference type="ChEBI" id="CHEBI:18420"/>
    </ligand>
</feature>
<dbReference type="GO" id="GO:0031514">
    <property type="term" value="C:motile cilium"/>
    <property type="evidence" value="ECO:0007669"/>
    <property type="project" value="TreeGrafter"/>
</dbReference>
<evidence type="ECO:0008006" key="9">
    <source>
        <dbReference type="Google" id="ProtNLM"/>
    </source>
</evidence>
<dbReference type="GO" id="GO:0046872">
    <property type="term" value="F:metal ion binding"/>
    <property type="evidence" value="ECO:0007669"/>
    <property type="project" value="UniProtKB-KW"/>
</dbReference>
<accession>A0A4Z2BPG1</accession>
<keyword evidence="4" id="KW-0479">Metal-binding</keyword>
<feature type="region of interest" description="Disordered" evidence="6">
    <location>
        <begin position="286"/>
        <end position="426"/>
    </location>
</feature>
<feature type="binding site" evidence="4">
    <location>
        <position position="52"/>
    </location>
    <ligand>
        <name>Mg(2+)</name>
        <dbReference type="ChEBI" id="CHEBI:18420"/>
    </ligand>
</feature>
<dbReference type="GO" id="GO:0003924">
    <property type="term" value="F:GTPase activity"/>
    <property type="evidence" value="ECO:0007669"/>
    <property type="project" value="InterPro"/>
</dbReference>
<evidence type="ECO:0000256" key="5">
    <source>
        <dbReference type="SAM" id="Coils"/>
    </source>
</evidence>
<evidence type="ECO:0000256" key="2">
    <source>
        <dbReference type="ARBA" id="ARBA00023134"/>
    </source>
</evidence>
<dbReference type="PANTHER" id="PTHR46090">
    <property type="entry name" value="ADP-RIBOSYLATION FACTOR-LIKE PROTEIN 13B"/>
    <property type="match status" value="1"/>
</dbReference>
<keyword evidence="4" id="KW-0460">Magnesium</keyword>
<reference evidence="7 8" key="1">
    <citation type="submission" date="2019-04" db="EMBL/GenBank/DDBJ databases">
        <title>The sequence and de novo assembly of Takifugu bimaculatus genome using PacBio and Hi-C technologies.</title>
        <authorList>
            <person name="Xu P."/>
            <person name="Liu B."/>
            <person name="Zhou Z."/>
        </authorList>
    </citation>
    <scope>NUCLEOTIDE SEQUENCE [LARGE SCALE GENOMIC DNA]</scope>
    <source>
        <strain evidence="7">TB-2018</strain>
        <tissue evidence="7">Muscle</tissue>
    </source>
</reference>
<keyword evidence="8" id="KW-1185">Reference proteome</keyword>
<feature type="binding site" evidence="3">
    <location>
        <begin position="130"/>
        <end position="133"/>
    </location>
    <ligand>
        <name>GTP</name>
        <dbReference type="ChEBI" id="CHEBI:37565"/>
    </ligand>
</feature>
<dbReference type="Pfam" id="PF00025">
    <property type="entry name" value="Arf"/>
    <property type="match status" value="1"/>
</dbReference>
<name>A0A4Z2BPG1_9TELE</name>
<comment type="caution">
    <text evidence="7">The sequence shown here is derived from an EMBL/GenBank/DDBJ whole genome shotgun (WGS) entry which is preliminary data.</text>
</comment>
<feature type="compositionally biased region" description="Basic and acidic residues" evidence="6">
    <location>
        <begin position="300"/>
        <end position="312"/>
    </location>
</feature>
<dbReference type="NCBIfam" id="TIGR00231">
    <property type="entry name" value="small_GTP"/>
    <property type="match status" value="1"/>
</dbReference>
<evidence type="ECO:0000256" key="3">
    <source>
        <dbReference type="PIRSR" id="PIRSR606689-1"/>
    </source>
</evidence>
<keyword evidence="1 3" id="KW-0547">Nucleotide-binding</keyword>
<protein>
    <recommendedName>
        <fullName evidence="9">ADP-ribosylation factor-like protein 13B</fullName>
    </recommendedName>
</protein>
<proteinExistence type="predicted"/>
<dbReference type="AlphaFoldDB" id="A0A4Z2BPG1"/>
<dbReference type="SUPFAM" id="SSF52540">
    <property type="entry name" value="P-loop containing nucleoside triphosphate hydrolases"/>
    <property type="match status" value="1"/>
</dbReference>
<dbReference type="CDD" id="cd04161">
    <property type="entry name" value="Arl2l1_Arl13_like"/>
    <property type="match status" value="1"/>
</dbReference>
<feature type="compositionally biased region" description="Basic and acidic residues" evidence="6">
    <location>
        <begin position="417"/>
        <end position="426"/>
    </location>
</feature>
<dbReference type="GO" id="GO:0060170">
    <property type="term" value="C:ciliary membrane"/>
    <property type="evidence" value="ECO:0007669"/>
    <property type="project" value="TreeGrafter"/>
</dbReference>
<evidence type="ECO:0000313" key="8">
    <source>
        <dbReference type="Proteomes" id="UP000516260"/>
    </source>
</evidence>
<dbReference type="InterPro" id="IPR027417">
    <property type="entry name" value="P-loop_NTPase"/>
</dbReference>
<dbReference type="GO" id="GO:0097500">
    <property type="term" value="P:receptor localization to non-motile cilium"/>
    <property type="evidence" value="ECO:0007669"/>
    <property type="project" value="TreeGrafter"/>
</dbReference>
<dbReference type="InterPro" id="IPR005225">
    <property type="entry name" value="Small_GTP-bd"/>
</dbReference>
<dbReference type="SMART" id="SM00178">
    <property type="entry name" value="SAR"/>
    <property type="match status" value="1"/>
</dbReference>
<dbReference type="InterPro" id="IPR051995">
    <property type="entry name" value="Ciliary_GTPase"/>
</dbReference>
<keyword evidence="5" id="KW-0175">Coiled coil</keyword>
<dbReference type="EMBL" id="SWLE01000012">
    <property type="protein sequence ID" value="TNM94174.1"/>
    <property type="molecule type" value="Genomic_DNA"/>
</dbReference>
<evidence type="ECO:0000313" key="7">
    <source>
        <dbReference type="EMBL" id="TNM94174.1"/>
    </source>
</evidence>
<feature type="binding site" evidence="3">
    <location>
        <position position="74"/>
    </location>
    <ligand>
        <name>GTP</name>
        <dbReference type="ChEBI" id="CHEBI:37565"/>
    </ligand>
</feature>
<feature type="binding site" evidence="3">
    <location>
        <begin position="28"/>
        <end position="35"/>
    </location>
    <ligand>
        <name>GTP</name>
        <dbReference type="ChEBI" id="CHEBI:37565"/>
    </ligand>
</feature>
<dbReference type="FunFam" id="3.40.50.300:FF:000415">
    <property type="entry name" value="ADP-ribosylation factor-like GTPase 13B"/>
    <property type="match status" value="1"/>
</dbReference>
<gene>
    <name evidence="7" type="ORF">fugu_002350</name>
</gene>
<dbReference type="PRINTS" id="PR00328">
    <property type="entry name" value="SAR1GTPBP"/>
</dbReference>
<dbReference type="GO" id="GO:0005525">
    <property type="term" value="F:GTP binding"/>
    <property type="evidence" value="ECO:0007669"/>
    <property type="project" value="UniProtKB-KW"/>
</dbReference>
<evidence type="ECO:0000256" key="6">
    <source>
        <dbReference type="SAM" id="MobiDB-lite"/>
    </source>
</evidence>
<sequence>MFSLMANCCSWFRRWRKPKRNVTLIMLGLDNAGKSATVQGIQGEDPQDVTPTVGFTRIEMKQDKFQVTIFDLGGGKRIRDIWKNYYTMSHGVVFVVDSTDIDRIHETRETLAEVLGHPCISGKPVLVLANKQDKQEALYESDITERLSLEQLVNKYKCRCNIVPCSALRSYGKMADKSIKKGLKWLLNTINLDYEIIAERVLKDTAEQQAQEERYKKERAERVRLIREEREREEREMAEREGRQILEEDCDEENIQSPFQPISNVISVYDSKEKMNMMKDTAYQLSQKERQQDELEMAECESKHGPEDHNDESPFQPISTETSVRMNKDTVQENSSTRTDADQESYDNDGEATHRRKTPEDSHSAGKQDVKNVRSLFLKRKHRVEPLNTGDGPAMSESSPPEFYKKPLPPLVSRPKPNGETHDVIT</sequence>
<feature type="compositionally biased region" description="Basic and acidic residues" evidence="6">
    <location>
        <begin position="358"/>
        <end position="372"/>
    </location>
</feature>
<dbReference type="Gene3D" id="3.40.50.300">
    <property type="entry name" value="P-loop containing nucleotide triphosphate hydrolases"/>
    <property type="match status" value="1"/>
</dbReference>
<evidence type="ECO:0000256" key="1">
    <source>
        <dbReference type="ARBA" id="ARBA00022741"/>
    </source>
</evidence>
<dbReference type="InterPro" id="IPR006689">
    <property type="entry name" value="Small_GTPase_ARF/SAR"/>
</dbReference>
<dbReference type="PANTHER" id="PTHR46090:SF3">
    <property type="entry name" value="ADP-RIBOSYLATION FACTOR-LIKE PROTEIN 13B"/>
    <property type="match status" value="1"/>
</dbReference>
<dbReference type="Proteomes" id="UP000516260">
    <property type="component" value="Chromosome 2"/>
</dbReference>
<evidence type="ECO:0000256" key="4">
    <source>
        <dbReference type="PIRSR" id="PIRSR606689-2"/>
    </source>
</evidence>
<dbReference type="GO" id="GO:0097730">
    <property type="term" value="C:non-motile cilium"/>
    <property type="evidence" value="ECO:0007669"/>
    <property type="project" value="TreeGrafter"/>
</dbReference>
<feature type="coiled-coil region" evidence="5">
    <location>
        <begin position="203"/>
        <end position="248"/>
    </location>
</feature>
<organism evidence="7 8">
    <name type="scientific">Takifugu bimaculatus</name>
    <dbReference type="NCBI Taxonomy" id="433685"/>
    <lineage>
        <taxon>Eukaryota</taxon>
        <taxon>Metazoa</taxon>
        <taxon>Chordata</taxon>
        <taxon>Craniata</taxon>
        <taxon>Vertebrata</taxon>
        <taxon>Euteleostomi</taxon>
        <taxon>Actinopterygii</taxon>
        <taxon>Neopterygii</taxon>
        <taxon>Teleostei</taxon>
        <taxon>Neoteleostei</taxon>
        <taxon>Acanthomorphata</taxon>
        <taxon>Eupercaria</taxon>
        <taxon>Tetraodontiformes</taxon>
        <taxon>Tetradontoidea</taxon>
        <taxon>Tetraodontidae</taxon>
        <taxon>Takifugu</taxon>
    </lineage>
</organism>
<dbReference type="GO" id="GO:1905515">
    <property type="term" value="P:non-motile cilium assembly"/>
    <property type="evidence" value="ECO:0007669"/>
    <property type="project" value="TreeGrafter"/>
</dbReference>
<keyword evidence="2 3" id="KW-0342">GTP-binding</keyword>
<feature type="compositionally biased region" description="Polar residues" evidence="6">
    <location>
        <begin position="316"/>
        <end position="325"/>
    </location>
</feature>
<dbReference type="SMART" id="SM00177">
    <property type="entry name" value="ARF"/>
    <property type="match status" value="1"/>
</dbReference>
<dbReference type="PROSITE" id="PS51417">
    <property type="entry name" value="ARF"/>
    <property type="match status" value="1"/>
</dbReference>